<dbReference type="PANTHER" id="PTHR11403">
    <property type="entry name" value="CYTOCHROME C OXIDASE SUBUNIT III"/>
    <property type="match status" value="1"/>
</dbReference>
<feature type="transmembrane region" description="Helical" evidence="7">
    <location>
        <begin position="6"/>
        <end position="21"/>
    </location>
</feature>
<evidence type="ECO:0000259" key="8">
    <source>
        <dbReference type="PROSITE" id="PS50253"/>
    </source>
</evidence>
<gene>
    <name evidence="9" type="ORF">ACFFJ2_18645</name>
</gene>
<keyword evidence="5 7" id="KW-0472">Membrane</keyword>
<evidence type="ECO:0000256" key="2">
    <source>
        <dbReference type="ARBA" id="ARBA00010581"/>
    </source>
</evidence>
<comment type="caution">
    <text evidence="9">The sequence shown here is derived from an EMBL/GenBank/DDBJ whole genome shotgun (WGS) entry which is preliminary data.</text>
</comment>
<name>A0ABV6DCR4_9HYPH</name>
<comment type="similarity">
    <text evidence="2 6">Belongs to the cytochrome c oxidase subunit 3 family.</text>
</comment>
<keyword evidence="4 7" id="KW-1133">Transmembrane helix</keyword>
<feature type="domain" description="Heme-copper oxidase subunit III family profile" evidence="8">
    <location>
        <begin position="1"/>
        <end position="223"/>
    </location>
</feature>
<proteinExistence type="inferred from homology"/>
<evidence type="ECO:0000256" key="4">
    <source>
        <dbReference type="ARBA" id="ARBA00022989"/>
    </source>
</evidence>
<feature type="transmembrane region" description="Helical" evidence="7">
    <location>
        <begin position="88"/>
        <end position="108"/>
    </location>
</feature>
<evidence type="ECO:0000256" key="6">
    <source>
        <dbReference type="RuleBase" id="RU003376"/>
    </source>
</evidence>
<comment type="subcellular location">
    <subcellularLocation>
        <location evidence="6">Cell membrane</location>
        <topology evidence="6">Multi-pass membrane protein</topology>
    </subcellularLocation>
    <subcellularLocation>
        <location evidence="1">Membrane</location>
        <topology evidence="1">Multi-pass membrane protein</topology>
    </subcellularLocation>
</comment>
<feature type="transmembrane region" description="Helical" evidence="7">
    <location>
        <begin position="158"/>
        <end position="178"/>
    </location>
</feature>
<evidence type="ECO:0000256" key="5">
    <source>
        <dbReference type="ARBA" id="ARBA00023136"/>
    </source>
</evidence>
<dbReference type="Gene3D" id="1.20.120.80">
    <property type="entry name" value="Cytochrome c oxidase, subunit III, four-helix bundle"/>
    <property type="match status" value="1"/>
</dbReference>
<evidence type="ECO:0000256" key="7">
    <source>
        <dbReference type="SAM" id="Phobius"/>
    </source>
</evidence>
<evidence type="ECO:0000313" key="9">
    <source>
        <dbReference type="EMBL" id="MFC0210421.1"/>
    </source>
</evidence>
<accession>A0ABV6DCR4</accession>
<dbReference type="Proteomes" id="UP001589755">
    <property type="component" value="Unassembled WGS sequence"/>
</dbReference>
<evidence type="ECO:0000313" key="10">
    <source>
        <dbReference type="Proteomes" id="UP001589755"/>
    </source>
</evidence>
<dbReference type="PANTHER" id="PTHR11403:SF10">
    <property type="entry name" value="CYTOCHROME C OXIDASE"/>
    <property type="match status" value="1"/>
</dbReference>
<organism evidence="9 10">
    <name type="scientific">Chelativorans intermedius</name>
    <dbReference type="NCBI Taxonomy" id="515947"/>
    <lineage>
        <taxon>Bacteria</taxon>
        <taxon>Pseudomonadati</taxon>
        <taxon>Pseudomonadota</taxon>
        <taxon>Alphaproteobacteria</taxon>
        <taxon>Hyphomicrobiales</taxon>
        <taxon>Phyllobacteriaceae</taxon>
        <taxon>Chelativorans</taxon>
    </lineage>
</organism>
<dbReference type="PROSITE" id="PS50253">
    <property type="entry name" value="COX3"/>
    <property type="match status" value="1"/>
</dbReference>
<dbReference type="CDD" id="cd02865">
    <property type="entry name" value="Heme_Cu_Oxidase_III_2"/>
    <property type="match status" value="1"/>
</dbReference>
<sequence length="234" mass="25815">MSVILVILLVIVGFSVWWLARQRILSKPWLEPGVAGSWADTKATSMPTAKLGLAVFLTVVGSLFGLFASAYFMRMELSDWQTPPLPRLLWFNTAILFLSSVLLQSALLAARRSWTGTTRIALIASGLTTLAFLAGQLVAWRQMAASGYFLQANPANSFFYLLTGMHGLHILGGLVALCRTTIRAWGADRGGRLQLSVELCAMYWHFLLLIWLALFALLAGWGAEFVQSLNPTRH</sequence>
<keyword evidence="10" id="KW-1185">Reference proteome</keyword>
<dbReference type="Pfam" id="PF00510">
    <property type="entry name" value="COX3"/>
    <property type="match status" value="1"/>
</dbReference>
<dbReference type="RefSeq" id="WP_261519694.1">
    <property type="nucleotide sequence ID" value="NZ_JAODNW010000005.1"/>
</dbReference>
<dbReference type="InterPro" id="IPR000298">
    <property type="entry name" value="Cyt_c_oxidase-like_su3"/>
</dbReference>
<dbReference type="InterPro" id="IPR013833">
    <property type="entry name" value="Cyt_c_oxidase_su3_a-hlx"/>
</dbReference>
<evidence type="ECO:0000256" key="1">
    <source>
        <dbReference type="ARBA" id="ARBA00004141"/>
    </source>
</evidence>
<dbReference type="InterPro" id="IPR024791">
    <property type="entry name" value="Cyt_c/ubiquinol_Oxase_su3"/>
</dbReference>
<dbReference type="InterPro" id="IPR035973">
    <property type="entry name" value="Cyt_c_oxidase_su3-like_sf"/>
</dbReference>
<feature type="transmembrane region" description="Helical" evidence="7">
    <location>
        <begin position="120"/>
        <end position="138"/>
    </location>
</feature>
<evidence type="ECO:0000256" key="3">
    <source>
        <dbReference type="ARBA" id="ARBA00022692"/>
    </source>
</evidence>
<dbReference type="EMBL" id="JBHLXD010000052">
    <property type="protein sequence ID" value="MFC0210421.1"/>
    <property type="molecule type" value="Genomic_DNA"/>
</dbReference>
<dbReference type="SUPFAM" id="SSF81452">
    <property type="entry name" value="Cytochrome c oxidase subunit III-like"/>
    <property type="match status" value="1"/>
</dbReference>
<feature type="transmembrane region" description="Helical" evidence="7">
    <location>
        <begin position="51"/>
        <end position="73"/>
    </location>
</feature>
<feature type="transmembrane region" description="Helical" evidence="7">
    <location>
        <begin position="199"/>
        <end position="223"/>
    </location>
</feature>
<reference evidence="9 10" key="1">
    <citation type="submission" date="2024-09" db="EMBL/GenBank/DDBJ databases">
        <authorList>
            <person name="Sun Q."/>
            <person name="Mori K."/>
        </authorList>
    </citation>
    <scope>NUCLEOTIDE SEQUENCE [LARGE SCALE GENOMIC DNA]</scope>
    <source>
        <strain evidence="9 10">CCM 8543</strain>
    </source>
</reference>
<keyword evidence="3 6" id="KW-0812">Transmembrane</keyword>
<protein>
    <submittedName>
        <fullName evidence="9">Cytochrome c oxidase subunit 3</fullName>
    </submittedName>
</protein>